<feature type="transmembrane region" description="Helical" evidence="9">
    <location>
        <begin position="171"/>
        <end position="193"/>
    </location>
</feature>
<dbReference type="Pfam" id="PF00482">
    <property type="entry name" value="T2SSF"/>
    <property type="match status" value="2"/>
</dbReference>
<feature type="transmembrane region" description="Helical" evidence="9">
    <location>
        <begin position="379"/>
        <end position="401"/>
    </location>
</feature>
<dbReference type="InterPro" id="IPR003004">
    <property type="entry name" value="GspF/PilC"/>
</dbReference>
<evidence type="ECO:0000256" key="3">
    <source>
        <dbReference type="ARBA" id="ARBA00022448"/>
    </source>
</evidence>
<feature type="transmembrane region" description="Helical" evidence="9">
    <location>
        <begin position="223"/>
        <end position="242"/>
    </location>
</feature>
<evidence type="ECO:0000313" key="11">
    <source>
        <dbReference type="EMBL" id="GHF98979.1"/>
    </source>
</evidence>
<dbReference type="Gene3D" id="1.20.81.30">
    <property type="entry name" value="Type II secretion system (T2SS), domain F"/>
    <property type="match status" value="2"/>
</dbReference>
<comment type="caution">
    <text evidence="11">The sequence shown here is derived from an EMBL/GenBank/DDBJ whole genome shotgun (WGS) entry which is preliminary data.</text>
</comment>
<dbReference type="PANTHER" id="PTHR30012:SF0">
    <property type="entry name" value="TYPE II SECRETION SYSTEM PROTEIN F-RELATED"/>
    <property type="match status" value="1"/>
</dbReference>
<dbReference type="EMBL" id="BNAL01000007">
    <property type="protein sequence ID" value="GHF98979.1"/>
    <property type="molecule type" value="Genomic_DNA"/>
</dbReference>
<dbReference type="Proteomes" id="UP000632154">
    <property type="component" value="Unassembled WGS sequence"/>
</dbReference>
<evidence type="ECO:0000313" key="12">
    <source>
        <dbReference type="Proteomes" id="UP000632154"/>
    </source>
</evidence>
<accession>A0ABQ3K3X2</accession>
<comment type="subcellular location">
    <subcellularLocation>
        <location evidence="1 8">Cell membrane</location>
        <topology evidence="1 8">Multi-pass membrane protein</topology>
    </subcellularLocation>
</comment>
<evidence type="ECO:0000256" key="8">
    <source>
        <dbReference type="RuleBase" id="RU003923"/>
    </source>
</evidence>
<organism evidence="11 12">
    <name type="scientific">Deinococcus piscis</name>
    <dbReference type="NCBI Taxonomy" id="394230"/>
    <lineage>
        <taxon>Bacteria</taxon>
        <taxon>Thermotogati</taxon>
        <taxon>Deinococcota</taxon>
        <taxon>Deinococci</taxon>
        <taxon>Deinococcales</taxon>
        <taxon>Deinococcaceae</taxon>
        <taxon>Deinococcus</taxon>
    </lineage>
</organism>
<dbReference type="PROSITE" id="PS00874">
    <property type="entry name" value="T2SP_F"/>
    <property type="match status" value="1"/>
</dbReference>
<evidence type="ECO:0000256" key="7">
    <source>
        <dbReference type="ARBA" id="ARBA00023136"/>
    </source>
</evidence>
<keyword evidence="5 8" id="KW-0812">Transmembrane</keyword>
<feature type="domain" description="Type II secretion system protein GspF" evidence="10">
    <location>
        <begin position="71"/>
        <end position="194"/>
    </location>
</feature>
<gene>
    <name evidence="11" type="ORF">GCM10017783_08760</name>
</gene>
<protein>
    <submittedName>
        <fullName evidence="11">Phytochrome sensor protein</fullName>
    </submittedName>
</protein>
<evidence type="ECO:0000256" key="6">
    <source>
        <dbReference type="ARBA" id="ARBA00022989"/>
    </source>
</evidence>
<keyword evidence="7 9" id="KW-0472">Membrane</keyword>
<dbReference type="InterPro" id="IPR001992">
    <property type="entry name" value="T2SS_GspF/T4SS_PilC_CS"/>
</dbReference>
<dbReference type="PANTHER" id="PTHR30012">
    <property type="entry name" value="GENERAL SECRETION PATHWAY PROTEIN"/>
    <property type="match status" value="1"/>
</dbReference>
<dbReference type="RefSeq" id="WP_189642454.1">
    <property type="nucleotide sequence ID" value="NZ_BNAL01000007.1"/>
</dbReference>
<comment type="similarity">
    <text evidence="2 8">Belongs to the GSP F family.</text>
</comment>
<dbReference type="PRINTS" id="PR00812">
    <property type="entry name" value="BCTERIALGSPF"/>
</dbReference>
<keyword evidence="12" id="KW-1185">Reference proteome</keyword>
<keyword evidence="6 9" id="KW-1133">Transmembrane helix</keyword>
<evidence type="ECO:0000256" key="2">
    <source>
        <dbReference type="ARBA" id="ARBA00005745"/>
    </source>
</evidence>
<sequence>MAVYQYRVRDGSGKILTSQMEADSMAQVREALRSRKLIILDIKEPATGLNADIKIPGLSNRPPDLKTVALFSRQMATLINAGVPLVQSLFIMQKQIEHKSFQEIVRRVRVDVEGGLPMSEAMAKHPKAFNRLYLNLVRAGETSGTLELILDRIAEFQEKDLALRGKVKKALTYPTIVLVFALLITWGLIRFVVPTFGDILTSMNAELPIITRMLMAMSDFLQSYTWVLVLLAVLMYVAYRWYYSTPQGRRVIDQIKLKMPLLGPLARKGAIASFSRTLGLLLSSGVNIIESLDITKGTADNAIIEESIENGKNVVTVGEPLSGSLAASPVFPPMVTSMVAIGEETGALDDMLEKVADFYDREVEEAVDSLTAAIEPIMIVALGGIVLFIVLGMFTPMFSIINTLSA</sequence>
<dbReference type="InterPro" id="IPR042094">
    <property type="entry name" value="T2SS_GspF_sf"/>
</dbReference>
<keyword evidence="3 8" id="KW-0813">Transport</keyword>
<evidence type="ECO:0000256" key="5">
    <source>
        <dbReference type="ARBA" id="ARBA00022692"/>
    </source>
</evidence>
<reference evidence="12" key="1">
    <citation type="journal article" date="2019" name="Int. J. Syst. Evol. Microbiol.">
        <title>The Global Catalogue of Microorganisms (GCM) 10K type strain sequencing project: providing services to taxonomists for standard genome sequencing and annotation.</title>
        <authorList>
            <consortium name="The Broad Institute Genomics Platform"/>
            <consortium name="The Broad Institute Genome Sequencing Center for Infectious Disease"/>
            <person name="Wu L."/>
            <person name="Ma J."/>
        </authorList>
    </citation>
    <scope>NUCLEOTIDE SEQUENCE [LARGE SCALE GENOMIC DNA]</scope>
    <source>
        <strain evidence="12">CGMCC 1.18439</strain>
    </source>
</reference>
<evidence type="ECO:0000259" key="10">
    <source>
        <dbReference type="Pfam" id="PF00482"/>
    </source>
</evidence>
<proteinExistence type="inferred from homology"/>
<name>A0ABQ3K3X2_9DEIO</name>
<keyword evidence="4" id="KW-1003">Cell membrane</keyword>
<dbReference type="InterPro" id="IPR018076">
    <property type="entry name" value="T2SS_GspF_dom"/>
</dbReference>
<evidence type="ECO:0000256" key="9">
    <source>
        <dbReference type="SAM" id="Phobius"/>
    </source>
</evidence>
<feature type="domain" description="Type II secretion system protein GspF" evidence="10">
    <location>
        <begin position="274"/>
        <end position="396"/>
    </location>
</feature>
<evidence type="ECO:0000256" key="1">
    <source>
        <dbReference type="ARBA" id="ARBA00004651"/>
    </source>
</evidence>
<evidence type="ECO:0000256" key="4">
    <source>
        <dbReference type="ARBA" id="ARBA00022475"/>
    </source>
</evidence>